<name>A0A1I7KDP0_9BACL</name>
<reference evidence="3" key="1">
    <citation type="submission" date="2016-10" db="EMBL/GenBank/DDBJ databases">
        <authorList>
            <person name="Varghese N."/>
        </authorList>
    </citation>
    <scope>NUCLEOTIDE SEQUENCE [LARGE SCALE GENOMIC DNA]</scope>
    <source>
        <strain evidence="3">DSM 17980</strain>
    </source>
</reference>
<dbReference type="Proteomes" id="UP000183508">
    <property type="component" value="Unassembled WGS sequence"/>
</dbReference>
<evidence type="ECO:0000313" key="3">
    <source>
        <dbReference type="Proteomes" id="UP000183508"/>
    </source>
</evidence>
<evidence type="ECO:0000313" key="2">
    <source>
        <dbReference type="EMBL" id="SFU95470.1"/>
    </source>
</evidence>
<dbReference type="InterPro" id="IPR043129">
    <property type="entry name" value="ATPase_NBD"/>
</dbReference>
<protein>
    <recommendedName>
        <fullName evidence="1">Actin-like protein N-terminal domain-containing protein</fullName>
    </recommendedName>
</protein>
<dbReference type="AlphaFoldDB" id="A0A1I7KDP0"/>
<organism evidence="2 3">
    <name type="scientific">Alicyclobacillus macrosporangiidus</name>
    <dbReference type="NCBI Taxonomy" id="392015"/>
    <lineage>
        <taxon>Bacteria</taxon>
        <taxon>Bacillati</taxon>
        <taxon>Bacillota</taxon>
        <taxon>Bacilli</taxon>
        <taxon>Bacillales</taxon>
        <taxon>Alicyclobacillaceae</taxon>
        <taxon>Alicyclobacillus</taxon>
    </lineage>
</organism>
<dbReference type="Pfam" id="PF17989">
    <property type="entry name" value="ALP_N"/>
    <property type="match status" value="1"/>
</dbReference>
<accession>A0A1I7KDP0</accession>
<feature type="domain" description="Actin-like protein N-terminal" evidence="1">
    <location>
        <begin position="21"/>
        <end position="181"/>
    </location>
</feature>
<dbReference type="CDD" id="cd24023">
    <property type="entry name" value="ASKHA_NBD_ParM_Alp7A-like"/>
    <property type="match status" value="1"/>
</dbReference>
<gene>
    <name evidence="2" type="ORF">SAMN05421543_11552</name>
</gene>
<proteinExistence type="predicted"/>
<dbReference type="EMBL" id="FPBV01000015">
    <property type="protein sequence ID" value="SFU95470.1"/>
    <property type="molecule type" value="Genomic_DNA"/>
</dbReference>
<dbReference type="SUPFAM" id="SSF53067">
    <property type="entry name" value="Actin-like ATPase domain"/>
    <property type="match status" value="1"/>
</dbReference>
<dbReference type="InterPro" id="IPR040607">
    <property type="entry name" value="ALP_N"/>
</dbReference>
<evidence type="ECO:0000259" key="1">
    <source>
        <dbReference type="Pfam" id="PF17989"/>
    </source>
</evidence>
<keyword evidence="3" id="KW-1185">Reference proteome</keyword>
<dbReference type="STRING" id="392015.SAMN05421543_11552"/>
<sequence>MLRYKVLRPKRKEHMKMKPIGIDLGNGAVKVRFGSTRLMIPNVIAIGGMQPEYGEIADPLDALNVIVDSSLVGDARHWYVGRLAATQGTMARYMLPTDHKTLSQQSAIVYLVGLAAAVVQHEVEANGSPRRELEADLYAVSGASLVESFQKGSRRRFEDKLRGEHWVTFQDPSPWAGVSVHLRVYPRVHLEGHTAYVWLMRNIPSIATTLSTKPLIGLAEVGELSTEFPVFRGVNIDPALSSGAQFGTASVMDELLLRIREFTQVPTAFVGGRMELERFLEQGRDTVSLMGRTYSLRPLIEEHLAAAAHSLYALIREKWQRVPNIEQFWVIGGGAALFHSYLQQKAQRDHVMLNFLNDLSESRWLNAEGMYLIAEQAMKREFPELMQHAQA</sequence>
<dbReference type="Gene3D" id="3.30.420.40">
    <property type="match status" value="2"/>
</dbReference>